<dbReference type="InterPro" id="IPR046525">
    <property type="entry name" value="DUF6702"/>
</dbReference>
<sequence>MSRFGIPRPKFQSVLTMVVLCFWLSPALGHRYAMSQGMVEHNKSTKSLELSIQLFNHDLDQVFPKICQRYGYSPCSHEEALLSYTRDGFKVLKAGKILPWRWVGVSREIHHTYIFLELIGHEKKPENITFEHNLLKDFFPRQANRVVWRTRPDQS</sequence>
<dbReference type="RefSeq" id="WP_132318856.1">
    <property type="nucleotide sequence ID" value="NZ_FWZT01000008.1"/>
</dbReference>
<name>A0A1Y6BZL5_9BACT</name>
<dbReference type="AlphaFoldDB" id="A0A1Y6BZL5"/>
<dbReference type="EMBL" id="FWZT01000008">
    <property type="protein sequence ID" value="SMF26437.1"/>
    <property type="molecule type" value="Genomic_DNA"/>
</dbReference>
<dbReference type="STRING" id="1513793.SAMN06296036_108149"/>
<evidence type="ECO:0000313" key="2">
    <source>
        <dbReference type="Proteomes" id="UP000192907"/>
    </source>
</evidence>
<keyword evidence="2" id="KW-1185">Reference proteome</keyword>
<accession>A0A1Y6BZL5</accession>
<dbReference type="OrthoDB" id="278786at2"/>
<reference evidence="2" key="1">
    <citation type="submission" date="2017-04" db="EMBL/GenBank/DDBJ databases">
        <authorList>
            <person name="Varghese N."/>
            <person name="Submissions S."/>
        </authorList>
    </citation>
    <scope>NUCLEOTIDE SEQUENCE [LARGE SCALE GENOMIC DNA]</scope>
    <source>
        <strain evidence="2">RKEM611</strain>
    </source>
</reference>
<proteinExistence type="predicted"/>
<gene>
    <name evidence="1" type="ORF">SAMN06296036_108149</name>
</gene>
<organism evidence="1 2">
    <name type="scientific">Pseudobacteriovorax antillogorgiicola</name>
    <dbReference type="NCBI Taxonomy" id="1513793"/>
    <lineage>
        <taxon>Bacteria</taxon>
        <taxon>Pseudomonadati</taxon>
        <taxon>Bdellovibrionota</taxon>
        <taxon>Oligoflexia</taxon>
        <taxon>Oligoflexales</taxon>
        <taxon>Pseudobacteriovoracaceae</taxon>
        <taxon>Pseudobacteriovorax</taxon>
    </lineage>
</organism>
<protein>
    <submittedName>
        <fullName evidence="1">Uncharacterized protein</fullName>
    </submittedName>
</protein>
<evidence type="ECO:0000313" key="1">
    <source>
        <dbReference type="EMBL" id="SMF26437.1"/>
    </source>
</evidence>
<dbReference type="Proteomes" id="UP000192907">
    <property type="component" value="Unassembled WGS sequence"/>
</dbReference>
<dbReference type="Pfam" id="PF20420">
    <property type="entry name" value="DUF6702"/>
    <property type="match status" value="1"/>
</dbReference>